<feature type="transmembrane region" description="Helical" evidence="7">
    <location>
        <begin position="227"/>
        <end position="246"/>
    </location>
</feature>
<evidence type="ECO:0000256" key="6">
    <source>
        <dbReference type="ARBA" id="ARBA00023136"/>
    </source>
</evidence>
<evidence type="ECO:0000256" key="7">
    <source>
        <dbReference type="SAM" id="Phobius"/>
    </source>
</evidence>
<dbReference type="EMBL" id="JAGTTN010000004">
    <property type="protein sequence ID" value="MCC2033261.1"/>
    <property type="molecule type" value="Genomic_DNA"/>
</dbReference>
<dbReference type="PROSITE" id="PS50850">
    <property type="entry name" value="MFS"/>
    <property type="match status" value="1"/>
</dbReference>
<feature type="transmembrane region" description="Helical" evidence="7">
    <location>
        <begin position="378"/>
        <end position="399"/>
    </location>
</feature>
<dbReference type="Gene3D" id="1.20.1250.20">
    <property type="entry name" value="MFS general substrate transporter like domains"/>
    <property type="match status" value="1"/>
</dbReference>
<dbReference type="CDD" id="cd06173">
    <property type="entry name" value="MFS_MefA_like"/>
    <property type="match status" value="1"/>
</dbReference>
<keyword evidence="10" id="KW-1185">Reference proteome</keyword>
<keyword evidence="3" id="KW-1003">Cell membrane</keyword>
<keyword evidence="5 7" id="KW-1133">Transmembrane helix</keyword>
<dbReference type="PANTHER" id="PTHR23513">
    <property type="entry name" value="INTEGRAL MEMBRANE EFFLUX PROTEIN-RELATED"/>
    <property type="match status" value="1"/>
</dbReference>
<proteinExistence type="predicted"/>
<evidence type="ECO:0000256" key="1">
    <source>
        <dbReference type="ARBA" id="ARBA00004651"/>
    </source>
</evidence>
<organism evidence="9 10">
    <name type="scientific">Microbacterium allomyrinae</name>
    <dbReference type="NCBI Taxonomy" id="2830666"/>
    <lineage>
        <taxon>Bacteria</taxon>
        <taxon>Bacillati</taxon>
        <taxon>Actinomycetota</taxon>
        <taxon>Actinomycetes</taxon>
        <taxon>Micrococcales</taxon>
        <taxon>Microbacteriaceae</taxon>
        <taxon>Microbacterium</taxon>
    </lineage>
</organism>
<evidence type="ECO:0000256" key="3">
    <source>
        <dbReference type="ARBA" id="ARBA00022475"/>
    </source>
</evidence>
<protein>
    <submittedName>
        <fullName evidence="9">MFS transporter</fullName>
    </submittedName>
</protein>
<accession>A0A9X1LX05</accession>
<dbReference type="PANTHER" id="PTHR23513:SF11">
    <property type="entry name" value="STAPHYLOFERRIN A TRANSPORTER"/>
    <property type="match status" value="1"/>
</dbReference>
<feature type="transmembrane region" description="Helical" evidence="7">
    <location>
        <begin position="82"/>
        <end position="100"/>
    </location>
</feature>
<dbReference type="InterPro" id="IPR020846">
    <property type="entry name" value="MFS_dom"/>
</dbReference>
<evidence type="ECO:0000259" key="8">
    <source>
        <dbReference type="PROSITE" id="PS50850"/>
    </source>
</evidence>
<feature type="transmembrane region" description="Helical" evidence="7">
    <location>
        <begin position="258"/>
        <end position="280"/>
    </location>
</feature>
<evidence type="ECO:0000256" key="4">
    <source>
        <dbReference type="ARBA" id="ARBA00022692"/>
    </source>
</evidence>
<feature type="domain" description="Major facilitator superfamily (MFS) profile" evidence="8">
    <location>
        <begin position="4"/>
        <end position="403"/>
    </location>
</feature>
<feature type="transmembrane region" description="Helical" evidence="7">
    <location>
        <begin position="287"/>
        <end position="306"/>
    </location>
</feature>
<reference evidence="9" key="1">
    <citation type="submission" date="2021-04" db="EMBL/GenBank/DDBJ databases">
        <title>Microbacterium tenobrionis sp. nov. and Microbacterium allomyrinae sp. nov., isolated from larvae of Tenobrio molitor and Allomyrina dichotoma, respectively.</title>
        <authorList>
            <person name="Lee S.D."/>
        </authorList>
    </citation>
    <scope>NUCLEOTIDE SEQUENCE</scope>
    <source>
        <strain evidence="9">BWT-G7</strain>
    </source>
</reference>
<dbReference type="InterPro" id="IPR010290">
    <property type="entry name" value="TM_effector"/>
</dbReference>
<dbReference type="AlphaFoldDB" id="A0A9X1LX05"/>
<dbReference type="RefSeq" id="WP_229385225.1">
    <property type="nucleotide sequence ID" value="NZ_JAGTTN010000004.1"/>
</dbReference>
<sequence length="426" mass="44748">MLKTFRALSIRNFRVYVTGTVVSNVGTWMQRIGQDWLVLELSGGSGTAVGITTAMQFLPVLLLSPLAGMLADRYPKRRLMQATAVMMAVPALVLGILAITGTAEVWHVYVLAFLFGAGAALDAPARQSFVPELVGKDEIANAIGLNSVSFNLARIVGPALAGLLIAAFGSGEAAAGWVICTNAATYLATIWALQMIDPAKLVVRPRAPLRRGMMGEAVRYVRGHRRLAFVFCIAFITGTFGINFQLTNALMATQEFGQGAGGFGLLGSVMAIGSFTGALLAARRATVTSRIVATSAIAFGVAQLIASVMPTFAMFTAWTIVVGLCTMLMANACHASVQIFTDPEVRGRVTALYVMVSMGGVPLGAAVIGWVGETFGPRWTLVFGGGIVLVATLLAMLLLRPGRAVEDAPAEVPAPEVSAPAGERRA</sequence>
<feature type="transmembrane region" description="Helical" evidence="7">
    <location>
        <begin position="12"/>
        <end position="29"/>
    </location>
</feature>
<evidence type="ECO:0000256" key="2">
    <source>
        <dbReference type="ARBA" id="ARBA00022448"/>
    </source>
</evidence>
<keyword evidence="4 7" id="KW-0812">Transmembrane</keyword>
<keyword evidence="6 7" id="KW-0472">Membrane</keyword>
<evidence type="ECO:0000256" key="5">
    <source>
        <dbReference type="ARBA" id="ARBA00022989"/>
    </source>
</evidence>
<evidence type="ECO:0000313" key="9">
    <source>
        <dbReference type="EMBL" id="MCC2033261.1"/>
    </source>
</evidence>
<feature type="transmembrane region" description="Helical" evidence="7">
    <location>
        <begin position="49"/>
        <end position="70"/>
    </location>
</feature>
<evidence type="ECO:0000313" key="10">
    <source>
        <dbReference type="Proteomes" id="UP001139354"/>
    </source>
</evidence>
<keyword evidence="2" id="KW-0813">Transport</keyword>
<comment type="subcellular location">
    <subcellularLocation>
        <location evidence="1">Cell membrane</location>
        <topology evidence="1">Multi-pass membrane protein</topology>
    </subcellularLocation>
</comment>
<feature type="transmembrane region" description="Helical" evidence="7">
    <location>
        <begin position="351"/>
        <end position="372"/>
    </location>
</feature>
<name>A0A9X1LX05_9MICO</name>
<dbReference type="GO" id="GO:0022857">
    <property type="term" value="F:transmembrane transporter activity"/>
    <property type="evidence" value="ECO:0007669"/>
    <property type="project" value="InterPro"/>
</dbReference>
<gene>
    <name evidence="9" type="ORF">KEC57_13825</name>
</gene>
<dbReference type="GO" id="GO:0005886">
    <property type="term" value="C:plasma membrane"/>
    <property type="evidence" value="ECO:0007669"/>
    <property type="project" value="UniProtKB-SubCell"/>
</dbReference>
<dbReference type="InterPro" id="IPR036259">
    <property type="entry name" value="MFS_trans_sf"/>
</dbReference>
<dbReference type="SUPFAM" id="SSF103473">
    <property type="entry name" value="MFS general substrate transporter"/>
    <property type="match status" value="1"/>
</dbReference>
<dbReference type="Pfam" id="PF05977">
    <property type="entry name" value="MFS_3"/>
    <property type="match status" value="1"/>
</dbReference>
<feature type="transmembrane region" description="Helical" evidence="7">
    <location>
        <begin position="312"/>
        <end position="330"/>
    </location>
</feature>
<dbReference type="Proteomes" id="UP001139354">
    <property type="component" value="Unassembled WGS sequence"/>
</dbReference>
<comment type="caution">
    <text evidence="9">The sequence shown here is derived from an EMBL/GenBank/DDBJ whole genome shotgun (WGS) entry which is preliminary data.</text>
</comment>